<feature type="transmembrane region" description="Helical" evidence="1">
    <location>
        <begin position="91"/>
        <end position="113"/>
    </location>
</feature>
<organism evidence="2 3">
    <name type="scientific">Phorcysia thermohydrogeniphila</name>
    <dbReference type="NCBI Taxonomy" id="936138"/>
    <lineage>
        <taxon>Bacteria</taxon>
        <taxon>Pseudomonadati</taxon>
        <taxon>Aquificota</taxon>
        <taxon>Aquificia</taxon>
        <taxon>Desulfurobacteriales</taxon>
        <taxon>Desulfurobacteriaceae</taxon>
        <taxon>Phorcysia</taxon>
    </lineage>
</organism>
<keyword evidence="1" id="KW-0812">Transmembrane</keyword>
<evidence type="ECO:0000256" key="1">
    <source>
        <dbReference type="SAM" id="Phobius"/>
    </source>
</evidence>
<evidence type="ECO:0000313" key="2">
    <source>
        <dbReference type="EMBL" id="TCK03323.1"/>
    </source>
</evidence>
<comment type="caution">
    <text evidence="2">The sequence shown here is derived from an EMBL/GenBank/DDBJ whole genome shotgun (WGS) entry which is preliminary data.</text>
</comment>
<protein>
    <submittedName>
        <fullName evidence="2">Putative membrane protein</fullName>
    </submittedName>
</protein>
<keyword evidence="3" id="KW-1185">Reference proteome</keyword>
<keyword evidence="1" id="KW-1133">Transmembrane helix</keyword>
<dbReference type="Proteomes" id="UP000295777">
    <property type="component" value="Unassembled WGS sequence"/>
</dbReference>
<gene>
    <name evidence="2" type="ORF">CLV27_1394</name>
</gene>
<evidence type="ECO:0000313" key="3">
    <source>
        <dbReference type="Proteomes" id="UP000295777"/>
    </source>
</evidence>
<dbReference type="InterPro" id="IPR010397">
    <property type="entry name" value="DUF996"/>
</dbReference>
<feature type="transmembrane region" description="Helical" evidence="1">
    <location>
        <begin position="134"/>
        <end position="158"/>
    </location>
</feature>
<proteinExistence type="predicted"/>
<accession>A0A4R1G9M8</accession>
<dbReference type="AlphaFoldDB" id="A0A4R1G9M8"/>
<feature type="transmembrane region" description="Helical" evidence="1">
    <location>
        <begin position="60"/>
        <end position="79"/>
    </location>
</feature>
<reference evidence="2 3" key="1">
    <citation type="submission" date="2019-03" db="EMBL/GenBank/DDBJ databases">
        <title>Genomic Encyclopedia of Archaeal and Bacterial Type Strains, Phase II (KMG-II): from individual species to whole genera.</title>
        <authorList>
            <person name="Goeker M."/>
        </authorList>
    </citation>
    <scope>NUCLEOTIDE SEQUENCE [LARGE SCALE GENOMIC DNA]</scope>
    <source>
        <strain evidence="2 3">DSM 24425</strain>
    </source>
</reference>
<dbReference type="EMBL" id="SMFV01000005">
    <property type="protein sequence ID" value="TCK03323.1"/>
    <property type="molecule type" value="Genomic_DNA"/>
</dbReference>
<dbReference type="Pfam" id="PF06195">
    <property type="entry name" value="DUF996"/>
    <property type="match status" value="1"/>
</dbReference>
<feature type="transmembrane region" description="Helical" evidence="1">
    <location>
        <begin position="12"/>
        <end position="40"/>
    </location>
</feature>
<sequence length="182" mass="19902">MDNRTKVLGGVGALLIVLSFIPYLGLLFGLAGFILLFIALKKASEAYKDRGIFKNFLKGFLVSFLGFLVAGIFAGFAVGAHRGGESSVLSVGFLVVAFLLFYVSTVVSVAFYRRALYSLADFTGNDLFMWAGRLFFWGGITTIIVIGSLVMWVGWVLLTVAFFTAEEKGKGEEQLIEREPRG</sequence>
<keyword evidence="1" id="KW-0472">Membrane</keyword>
<name>A0A4R1G9M8_9BACT</name>